<evidence type="ECO:0000259" key="13">
    <source>
        <dbReference type="Pfam" id="PF23594"/>
    </source>
</evidence>
<dbReference type="GO" id="GO:0008237">
    <property type="term" value="F:metallopeptidase activity"/>
    <property type="evidence" value="ECO:0007669"/>
    <property type="project" value="UniProtKB-KW"/>
</dbReference>
<keyword evidence="8" id="KW-0482">Metalloprotease</keyword>
<proteinExistence type="predicted"/>
<dbReference type="GO" id="GO:0006508">
    <property type="term" value="P:proteolysis"/>
    <property type="evidence" value="ECO:0007669"/>
    <property type="project" value="UniProtKB-KW"/>
</dbReference>
<name>A0A9N9CTM4_9GLOM</name>
<evidence type="ECO:0000256" key="3">
    <source>
        <dbReference type="ARBA" id="ARBA00022692"/>
    </source>
</evidence>
<keyword evidence="5" id="KW-0378">Hydrolase</keyword>
<gene>
    <name evidence="14" type="ORF">DERYTH_LOCUS8373</name>
</gene>
<accession>A0A9N9CTM4</accession>
<feature type="transmembrane region" description="Helical" evidence="11">
    <location>
        <begin position="196"/>
        <end position="214"/>
    </location>
</feature>
<dbReference type="GO" id="GO:0046872">
    <property type="term" value="F:metal ion binding"/>
    <property type="evidence" value="ECO:0007669"/>
    <property type="project" value="UniProtKB-KW"/>
</dbReference>
<dbReference type="InterPro" id="IPR056263">
    <property type="entry name" value="RPN11_C"/>
</dbReference>
<feature type="domain" description="Myosin-binding" evidence="12">
    <location>
        <begin position="172"/>
        <end position="458"/>
    </location>
</feature>
<dbReference type="AlphaFoldDB" id="A0A9N9CTM4"/>
<feature type="domain" description="26S proteasome regulatory subunit RPN11 C-terminal" evidence="13">
    <location>
        <begin position="1"/>
        <end position="60"/>
    </location>
</feature>
<dbReference type="Pfam" id="PF23594">
    <property type="entry name" value="RPN11_C"/>
    <property type="match status" value="1"/>
</dbReference>
<feature type="non-terminal residue" evidence="14">
    <location>
        <position position="1"/>
    </location>
</feature>
<comment type="caution">
    <text evidence="14">The sequence shown here is derived from an EMBL/GenBank/DDBJ whole genome shotgun (WGS) entry which is preliminary data.</text>
</comment>
<evidence type="ECO:0000256" key="10">
    <source>
        <dbReference type="SAM" id="MobiDB-lite"/>
    </source>
</evidence>
<evidence type="ECO:0000256" key="2">
    <source>
        <dbReference type="ARBA" id="ARBA00022670"/>
    </source>
</evidence>
<keyword evidence="15" id="KW-1185">Reference proteome</keyword>
<evidence type="ECO:0000256" key="6">
    <source>
        <dbReference type="ARBA" id="ARBA00022833"/>
    </source>
</evidence>
<keyword evidence="9 11" id="KW-0472">Membrane</keyword>
<evidence type="ECO:0000256" key="9">
    <source>
        <dbReference type="ARBA" id="ARBA00023136"/>
    </source>
</evidence>
<evidence type="ECO:0000256" key="7">
    <source>
        <dbReference type="ARBA" id="ARBA00022989"/>
    </source>
</evidence>
<dbReference type="EMBL" id="CAJVPY010004305">
    <property type="protein sequence ID" value="CAG8615676.1"/>
    <property type="molecule type" value="Genomic_DNA"/>
</dbReference>
<evidence type="ECO:0000256" key="5">
    <source>
        <dbReference type="ARBA" id="ARBA00022801"/>
    </source>
</evidence>
<evidence type="ECO:0000256" key="1">
    <source>
        <dbReference type="ARBA" id="ARBA00004308"/>
    </source>
</evidence>
<evidence type="ECO:0000256" key="4">
    <source>
        <dbReference type="ARBA" id="ARBA00022723"/>
    </source>
</evidence>
<evidence type="ECO:0000256" key="11">
    <source>
        <dbReference type="SAM" id="Phobius"/>
    </source>
</evidence>
<dbReference type="InterPro" id="IPR026859">
    <property type="entry name" value="Myosin-bd"/>
</dbReference>
<keyword evidence="3 11" id="KW-0812">Transmembrane</keyword>
<evidence type="ECO:0000256" key="8">
    <source>
        <dbReference type="ARBA" id="ARBA00023049"/>
    </source>
</evidence>
<evidence type="ECO:0000259" key="12">
    <source>
        <dbReference type="Pfam" id="PF12632"/>
    </source>
</evidence>
<keyword evidence="4" id="KW-0479">Metal-binding</keyword>
<protein>
    <submittedName>
        <fullName evidence="14">8049_t:CDS:1</fullName>
    </submittedName>
</protein>
<feature type="transmembrane region" description="Helical" evidence="11">
    <location>
        <begin position="165"/>
        <end position="184"/>
    </location>
</feature>
<organism evidence="14 15">
    <name type="scientific">Dentiscutata erythropus</name>
    <dbReference type="NCBI Taxonomy" id="1348616"/>
    <lineage>
        <taxon>Eukaryota</taxon>
        <taxon>Fungi</taxon>
        <taxon>Fungi incertae sedis</taxon>
        <taxon>Mucoromycota</taxon>
        <taxon>Glomeromycotina</taxon>
        <taxon>Glomeromycetes</taxon>
        <taxon>Diversisporales</taxon>
        <taxon>Gigasporaceae</taxon>
        <taxon>Dentiscutata</taxon>
    </lineage>
</organism>
<dbReference type="GO" id="GO:0017022">
    <property type="term" value="F:myosin binding"/>
    <property type="evidence" value="ECO:0007669"/>
    <property type="project" value="InterPro"/>
</dbReference>
<reference evidence="14" key="1">
    <citation type="submission" date="2021-06" db="EMBL/GenBank/DDBJ databases">
        <authorList>
            <person name="Kallberg Y."/>
            <person name="Tangrot J."/>
            <person name="Rosling A."/>
        </authorList>
    </citation>
    <scope>NUCLEOTIDE SEQUENCE</scope>
    <source>
        <strain evidence="14">MA453B</strain>
    </source>
</reference>
<evidence type="ECO:0000313" key="14">
    <source>
        <dbReference type="EMBL" id="CAG8615676.1"/>
    </source>
</evidence>
<keyword evidence="7 11" id="KW-1133">Transmembrane helix</keyword>
<dbReference type="OrthoDB" id="21151at2759"/>
<sequence length="613" mass="71311">SMLTLAEAYNKSVQEESTMTADQLKTRHVGKQDPKRHLEESVEEVMSNNIVMALGTMIDSYYIWLKKNIVYDHFAEDHNYASKKKRKSLFVERQRSQIDDDEESITISRFSQCVLNIFEYLQETLSIALPLQEENEFEERFNKKPDPIEISDAGLYLGGISRRNFEILLSSIIAMIVVVSTWLLNGTDSKDIGTKIMQLPVAFMLALCGAFFLYRRMRRKAMKTLYSSALYFLEMLVYNCQIFDIKLNKALTMIQEIELVSRGYRLSMPLTEQSSEDRRCGVFRETIHNILREAFESYCDAVVAMNPETLKGNLIIMYNMYNIVPRPENDEWNLEEQDTFSLEFLKQCFQKMHTKRRELLCHFLALDVMTPGRDSGRGDYEQHWSIVNEHLNNLGVVTGIYLDRVIAASAIDLYTIPTPKQDFLSQPTPQIITNKKLRIYLHRLASVEQRVRSIQAKLYICNEDVRVDFSDDERERLIKQYESISNDFVYIFQEWEDGKKALKDVTEPIPVDPDLSSSRQSLEEDTETLKDEDENRSEKTLTIDWSQIDEPLDILEQVFEADAKVEYITKAKSEELDVFVQQKLSSENEILHSSPEKLERIQLHGNRVAIVTN</sequence>
<feature type="region of interest" description="Disordered" evidence="10">
    <location>
        <begin position="506"/>
        <end position="538"/>
    </location>
</feature>
<keyword evidence="2" id="KW-0645">Protease</keyword>
<dbReference type="Pfam" id="PF12632">
    <property type="entry name" value="Vezatin"/>
    <property type="match status" value="1"/>
</dbReference>
<keyword evidence="6" id="KW-0862">Zinc</keyword>
<dbReference type="Proteomes" id="UP000789405">
    <property type="component" value="Unassembled WGS sequence"/>
</dbReference>
<evidence type="ECO:0000313" key="15">
    <source>
        <dbReference type="Proteomes" id="UP000789405"/>
    </source>
</evidence>
<dbReference type="GO" id="GO:0012505">
    <property type="term" value="C:endomembrane system"/>
    <property type="evidence" value="ECO:0007669"/>
    <property type="project" value="UniProtKB-SubCell"/>
</dbReference>
<comment type="subcellular location">
    <subcellularLocation>
        <location evidence="1">Endomembrane system</location>
    </subcellularLocation>
</comment>
<feature type="compositionally biased region" description="Acidic residues" evidence="10">
    <location>
        <begin position="523"/>
        <end position="535"/>
    </location>
</feature>